<dbReference type="EMBL" id="AOMF01000133">
    <property type="protein sequence ID" value="EMA54747.1"/>
    <property type="molecule type" value="Genomic_DNA"/>
</dbReference>
<gene>
    <name evidence="1" type="ORF">C451_06190</name>
</gene>
<dbReference type="Proteomes" id="UP000011680">
    <property type="component" value="Unassembled WGS sequence"/>
</dbReference>
<sequence>MHVATFPLAQPGTAAEDFGGHPLEIHTFGDSHVVGAMRGGYGVGITEMGTDAGSGSFLPSGEMEFTRDRASRDIECGLFPFQILLLETFLVVSGRDHPTVHFL</sequence>
<name>M0N9W0_9EURY</name>
<proteinExistence type="predicted"/>
<evidence type="ECO:0000313" key="2">
    <source>
        <dbReference type="Proteomes" id="UP000011680"/>
    </source>
</evidence>
<reference evidence="1 2" key="1">
    <citation type="journal article" date="2014" name="PLoS Genet.">
        <title>Phylogenetically driven sequencing of extremely halophilic archaea reveals strategies for static and dynamic osmo-response.</title>
        <authorList>
            <person name="Becker E.A."/>
            <person name="Seitzer P.M."/>
            <person name="Tritt A."/>
            <person name="Larsen D."/>
            <person name="Krusor M."/>
            <person name="Yao A.I."/>
            <person name="Wu D."/>
            <person name="Madern D."/>
            <person name="Eisen J.A."/>
            <person name="Darling A.E."/>
            <person name="Facciotti M.T."/>
        </authorList>
    </citation>
    <scope>NUCLEOTIDE SEQUENCE [LARGE SCALE GENOMIC DNA]</scope>
    <source>
        <strain evidence="1 2">JCM 13552</strain>
    </source>
</reference>
<comment type="caution">
    <text evidence="1">The sequence shown here is derived from an EMBL/GenBank/DDBJ whole genome shotgun (WGS) entry which is preliminary data.</text>
</comment>
<dbReference type="STRING" id="1227457.C451_06190"/>
<accession>M0N9W0</accession>
<evidence type="ECO:0000313" key="1">
    <source>
        <dbReference type="EMBL" id="EMA54747.1"/>
    </source>
</evidence>
<dbReference type="AlphaFoldDB" id="M0N9W0"/>
<organism evidence="1 2">
    <name type="scientific">Halococcus thailandensis JCM 13552</name>
    <dbReference type="NCBI Taxonomy" id="1227457"/>
    <lineage>
        <taxon>Archaea</taxon>
        <taxon>Methanobacteriati</taxon>
        <taxon>Methanobacteriota</taxon>
        <taxon>Stenosarchaea group</taxon>
        <taxon>Halobacteria</taxon>
        <taxon>Halobacteriales</taxon>
        <taxon>Halococcaceae</taxon>
        <taxon>Halococcus</taxon>
    </lineage>
</organism>
<keyword evidence="2" id="KW-1185">Reference proteome</keyword>
<protein>
    <submittedName>
        <fullName evidence="1">Uncharacterized protein</fullName>
    </submittedName>
</protein>